<evidence type="ECO:0000256" key="1">
    <source>
        <dbReference type="SAM" id="Phobius"/>
    </source>
</evidence>
<gene>
    <name evidence="2" type="ORF">BECKDK2373C_GA0170839_101013</name>
</gene>
<organism evidence="2">
    <name type="scientific">Candidatus Kentrum sp. DK</name>
    <dbReference type="NCBI Taxonomy" id="2126562"/>
    <lineage>
        <taxon>Bacteria</taxon>
        <taxon>Pseudomonadati</taxon>
        <taxon>Pseudomonadota</taxon>
        <taxon>Gammaproteobacteria</taxon>
        <taxon>Candidatus Kentrum</taxon>
    </lineage>
</organism>
<dbReference type="AlphaFoldDB" id="A0A450S0I1"/>
<reference evidence="2" key="1">
    <citation type="submission" date="2019-02" db="EMBL/GenBank/DDBJ databases">
        <authorList>
            <person name="Gruber-Vodicka R. H."/>
            <person name="Seah K. B. B."/>
        </authorList>
    </citation>
    <scope>NUCLEOTIDE SEQUENCE</scope>
    <source>
        <strain evidence="2">BECK_DK161</strain>
    </source>
</reference>
<dbReference type="Pfam" id="PF04403">
    <property type="entry name" value="PqiA"/>
    <property type="match status" value="1"/>
</dbReference>
<feature type="transmembrane region" description="Helical" evidence="1">
    <location>
        <begin position="223"/>
        <end position="244"/>
    </location>
</feature>
<dbReference type="EMBL" id="CAADEY010000010">
    <property type="protein sequence ID" value="VFJ45068.1"/>
    <property type="molecule type" value="Genomic_DNA"/>
</dbReference>
<proteinExistence type="predicted"/>
<feature type="transmembrane region" description="Helical" evidence="1">
    <location>
        <begin position="413"/>
        <end position="432"/>
    </location>
</feature>
<feature type="transmembrane region" description="Helical" evidence="1">
    <location>
        <begin position="366"/>
        <end position="383"/>
    </location>
</feature>
<accession>A0A450S0I1</accession>
<protein>
    <submittedName>
        <fullName evidence="2">Paraquat-inducible protein A</fullName>
    </submittedName>
</protein>
<feature type="transmembrane region" description="Helical" evidence="1">
    <location>
        <begin position="318"/>
        <end position="339"/>
    </location>
</feature>
<keyword evidence="1" id="KW-0472">Membrane</keyword>
<sequence>MEEKSTAPPPATSTLPNGNRSGLYALGAVLLLGMVFCAYRIVEINADLGGLKADYAELHSVRYELMNAEAWAAKLGEVLGRKIDRIEFNDQNRAEIKRAIENILDQLIVETERIVRKRNLSEHKLLGIFRQLVTDFLLNFDEVRKKTPELAEVILEELESNRGRARIKGMLQTYLEKLVTESATPVDMAPYNSLLARYGCADRQFCTPVLQERMAHRTSRIEHFAAGALALAFLLFASIAWRGLPLRSTGLSLLVLACTVLLALGIFLPMIEIEAKIETLQFIILDEPVSFSHQILFFQRKSILDVVEILVATGEAKMVLVGGLLTLFSIIFPFLKLLATYARVYNPFGWSENAAVRFFALRSGKWSMADVMVVALFMAYLGFEGIIDNQMEHIQSASETLNVLTTNGTRLEAGFFLFLGFVLLSLGLSTLIEKTTGKEAR</sequence>
<keyword evidence="1" id="KW-1133">Transmembrane helix</keyword>
<name>A0A450S0I1_9GAMM</name>
<feature type="transmembrane region" description="Helical" evidence="1">
    <location>
        <begin position="23"/>
        <end position="42"/>
    </location>
</feature>
<dbReference type="InterPro" id="IPR007498">
    <property type="entry name" value="PqiA-like"/>
</dbReference>
<evidence type="ECO:0000313" key="2">
    <source>
        <dbReference type="EMBL" id="VFJ45068.1"/>
    </source>
</evidence>
<keyword evidence="1" id="KW-0812">Transmembrane</keyword>
<feature type="transmembrane region" description="Helical" evidence="1">
    <location>
        <begin position="250"/>
        <end position="268"/>
    </location>
</feature>